<dbReference type="AlphaFoldDB" id="A0A0U2ZBK9"/>
<keyword evidence="1" id="KW-0472">Membrane</keyword>
<keyword evidence="2" id="KW-0830">Ubiquinone</keyword>
<sequence length="204" mass="21940">MDFLNTAFTFPTVIYSTLLLIVLLFWLISLAGFADPDMLDGDADIEAEGGADGGSLWQMGFGGVPLTVSISLIVALSWVVSYYAQKLFAYLLGDGVMFYLIGSAFMLGSLVVALPLAAALVRPLRGVFDSQQTSSKDALVGLECVIATGKVTTTFGQARVSHEGSEQLIEVRCDEENSFTQGDKALLIEHNATTHSYTIVTNPW</sequence>
<proteinExistence type="predicted"/>
<reference evidence="2 3" key="1">
    <citation type="submission" date="2015-12" db="EMBL/GenBank/DDBJ databases">
        <title>Complete genome sequence of Pseudoalteromonas rubra SCSIO 6842, harboring a conjugative plasmid.</title>
        <authorList>
            <person name="Li B."/>
            <person name="Wang X."/>
        </authorList>
    </citation>
    <scope>NUCLEOTIDE SEQUENCE [LARGE SCALE GENOMIC DNA]</scope>
    <source>
        <strain evidence="2 3">SCSIO 6842</strain>
    </source>
</reference>
<evidence type="ECO:0000256" key="1">
    <source>
        <dbReference type="SAM" id="Phobius"/>
    </source>
</evidence>
<dbReference type="EMBL" id="CP013612">
    <property type="protein sequence ID" value="ALU45201.1"/>
    <property type="molecule type" value="Genomic_DNA"/>
</dbReference>
<feature type="transmembrane region" description="Helical" evidence="1">
    <location>
        <begin position="96"/>
        <end position="121"/>
    </location>
</feature>
<feature type="transmembrane region" description="Helical" evidence="1">
    <location>
        <begin position="12"/>
        <end position="33"/>
    </location>
</feature>
<protein>
    <submittedName>
        <fullName evidence="2">Ubiquinone biosynthesis protein UbiH</fullName>
    </submittedName>
</protein>
<dbReference type="Proteomes" id="UP000069015">
    <property type="component" value="Chromosome 2"/>
</dbReference>
<dbReference type="RefSeq" id="WP_058798099.1">
    <property type="nucleotide sequence ID" value="NZ_CP013612.1"/>
</dbReference>
<organism evidence="2 3">
    <name type="scientific">Pseudoalteromonas rubra</name>
    <dbReference type="NCBI Taxonomy" id="43658"/>
    <lineage>
        <taxon>Bacteria</taxon>
        <taxon>Pseudomonadati</taxon>
        <taxon>Pseudomonadota</taxon>
        <taxon>Gammaproteobacteria</taxon>
        <taxon>Alteromonadales</taxon>
        <taxon>Pseudoalteromonadaceae</taxon>
        <taxon>Pseudoalteromonas</taxon>
    </lineage>
</organism>
<evidence type="ECO:0000313" key="3">
    <source>
        <dbReference type="Proteomes" id="UP000069015"/>
    </source>
</evidence>
<keyword evidence="1" id="KW-1133">Transmembrane helix</keyword>
<keyword evidence="1" id="KW-0812">Transmembrane</keyword>
<accession>A0A0U2ZBK9</accession>
<feature type="transmembrane region" description="Helical" evidence="1">
    <location>
        <begin position="64"/>
        <end position="84"/>
    </location>
</feature>
<evidence type="ECO:0000313" key="2">
    <source>
        <dbReference type="EMBL" id="ALU45201.1"/>
    </source>
</evidence>
<dbReference type="KEGG" id="prr:AT705_19765"/>
<name>A0A0U2ZBK9_9GAMM</name>
<gene>
    <name evidence="2" type="ORF">AT705_19765</name>
</gene>